<feature type="signal peptide" evidence="1">
    <location>
        <begin position="1"/>
        <end position="19"/>
    </location>
</feature>
<gene>
    <name evidence="2" type="ORF">BGE01nite_41500</name>
</gene>
<evidence type="ECO:0000313" key="2">
    <source>
        <dbReference type="EMBL" id="GEP44859.1"/>
    </source>
</evidence>
<keyword evidence="3" id="KW-1185">Reference proteome</keyword>
<name>A0A512MDP6_9BACT</name>
<dbReference type="AlphaFoldDB" id="A0A512MDP6"/>
<dbReference type="OrthoDB" id="195270at2"/>
<protein>
    <submittedName>
        <fullName evidence="2">Uncharacterized protein</fullName>
    </submittedName>
</protein>
<proteinExistence type="predicted"/>
<keyword evidence="1" id="KW-0732">Signal</keyword>
<comment type="caution">
    <text evidence="2">The sequence shown here is derived from an EMBL/GenBank/DDBJ whole genome shotgun (WGS) entry which is preliminary data.</text>
</comment>
<evidence type="ECO:0000256" key="1">
    <source>
        <dbReference type="SAM" id="SignalP"/>
    </source>
</evidence>
<evidence type="ECO:0000313" key="3">
    <source>
        <dbReference type="Proteomes" id="UP000321577"/>
    </source>
</evidence>
<sequence>MRPVISRLLTLAAVSLALASCKTVTTQRVVFPNTPVAFQLVSDMVDEETLDYTVKFRNVGNQIVSFDYTIADEPDVPHTDAEGPNSGVIENLYPGAEASVKNPTKSQHAYVVLGRVTHGRKSGDEITRLYRPTAARTAAAASAVSAAGALPLLEPVTTP</sequence>
<dbReference type="Proteomes" id="UP000321577">
    <property type="component" value="Unassembled WGS sequence"/>
</dbReference>
<reference evidence="2 3" key="1">
    <citation type="submission" date="2019-07" db="EMBL/GenBank/DDBJ databases">
        <title>Whole genome shotgun sequence of Brevifollis gellanilyticus NBRC 108608.</title>
        <authorList>
            <person name="Hosoyama A."/>
            <person name="Uohara A."/>
            <person name="Ohji S."/>
            <person name="Ichikawa N."/>
        </authorList>
    </citation>
    <scope>NUCLEOTIDE SEQUENCE [LARGE SCALE GENOMIC DNA]</scope>
    <source>
        <strain evidence="2 3">NBRC 108608</strain>
    </source>
</reference>
<dbReference type="EMBL" id="BKAG01000037">
    <property type="protein sequence ID" value="GEP44859.1"/>
    <property type="molecule type" value="Genomic_DNA"/>
</dbReference>
<dbReference type="PROSITE" id="PS51257">
    <property type="entry name" value="PROKAR_LIPOPROTEIN"/>
    <property type="match status" value="1"/>
</dbReference>
<organism evidence="2 3">
    <name type="scientific">Brevifollis gellanilyticus</name>
    <dbReference type="NCBI Taxonomy" id="748831"/>
    <lineage>
        <taxon>Bacteria</taxon>
        <taxon>Pseudomonadati</taxon>
        <taxon>Verrucomicrobiota</taxon>
        <taxon>Verrucomicrobiia</taxon>
        <taxon>Verrucomicrobiales</taxon>
        <taxon>Verrucomicrobiaceae</taxon>
    </lineage>
</organism>
<feature type="chain" id="PRO_5021798582" evidence="1">
    <location>
        <begin position="20"/>
        <end position="159"/>
    </location>
</feature>
<dbReference type="RefSeq" id="WP_146853208.1">
    <property type="nucleotide sequence ID" value="NZ_BKAG01000037.1"/>
</dbReference>
<accession>A0A512MDP6</accession>